<name>A0ABP9PAY9_9ACTN</name>
<evidence type="ECO:0000256" key="5">
    <source>
        <dbReference type="ARBA" id="ARBA00023004"/>
    </source>
</evidence>
<sequence>MRLEIDWTRCDGHGLCARLLPERIGLDEHGFPVLADGDVPADLVRPARRAVAMCPVLALRLERTPVPSH</sequence>
<evidence type="ECO:0000256" key="3">
    <source>
        <dbReference type="ARBA" id="ARBA00022723"/>
    </source>
</evidence>
<gene>
    <name evidence="8" type="ORF">GCM10023340_09580</name>
</gene>
<dbReference type="PANTHER" id="PTHR36923">
    <property type="entry name" value="FERREDOXIN"/>
    <property type="match status" value="1"/>
</dbReference>
<keyword evidence="7" id="KW-0003">3Fe-4S</keyword>
<evidence type="ECO:0000313" key="8">
    <source>
        <dbReference type="EMBL" id="GAA5143667.1"/>
    </source>
</evidence>
<keyword evidence="4" id="KW-0249">Electron transport</keyword>
<evidence type="ECO:0000256" key="4">
    <source>
        <dbReference type="ARBA" id="ARBA00022982"/>
    </source>
</evidence>
<evidence type="ECO:0000256" key="6">
    <source>
        <dbReference type="ARBA" id="ARBA00023014"/>
    </source>
</evidence>
<dbReference type="EMBL" id="BAABKG010000001">
    <property type="protein sequence ID" value="GAA5143667.1"/>
    <property type="molecule type" value="Genomic_DNA"/>
</dbReference>
<keyword evidence="6" id="KW-0411">Iron-sulfur</keyword>
<keyword evidence="2" id="KW-0813">Transport</keyword>
<protein>
    <recommendedName>
        <fullName evidence="10">Ferredoxin</fullName>
    </recommendedName>
</protein>
<dbReference type="Gene3D" id="3.30.70.20">
    <property type="match status" value="1"/>
</dbReference>
<dbReference type="InterPro" id="IPR051269">
    <property type="entry name" value="Fe-S_cluster_ET"/>
</dbReference>
<dbReference type="RefSeq" id="WP_345455070.1">
    <property type="nucleotide sequence ID" value="NZ_BAABKG010000001.1"/>
</dbReference>
<evidence type="ECO:0000256" key="1">
    <source>
        <dbReference type="ARBA" id="ARBA00001927"/>
    </source>
</evidence>
<dbReference type="Pfam" id="PF13459">
    <property type="entry name" value="Fer4_15"/>
    <property type="match status" value="1"/>
</dbReference>
<evidence type="ECO:0008006" key="10">
    <source>
        <dbReference type="Google" id="ProtNLM"/>
    </source>
</evidence>
<dbReference type="Proteomes" id="UP001500221">
    <property type="component" value="Unassembled WGS sequence"/>
</dbReference>
<evidence type="ECO:0000256" key="2">
    <source>
        <dbReference type="ARBA" id="ARBA00022448"/>
    </source>
</evidence>
<keyword evidence="5" id="KW-0408">Iron</keyword>
<reference evidence="9" key="1">
    <citation type="journal article" date="2019" name="Int. J. Syst. Evol. Microbiol.">
        <title>The Global Catalogue of Microorganisms (GCM) 10K type strain sequencing project: providing services to taxonomists for standard genome sequencing and annotation.</title>
        <authorList>
            <consortium name="The Broad Institute Genomics Platform"/>
            <consortium name="The Broad Institute Genome Sequencing Center for Infectious Disease"/>
            <person name="Wu L."/>
            <person name="Ma J."/>
        </authorList>
    </citation>
    <scope>NUCLEOTIDE SEQUENCE [LARGE SCALE GENOMIC DNA]</scope>
    <source>
        <strain evidence="9">JCM 18459</strain>
    </source>
</reference>
<proteinExistence type="predicted"/>
<keyword evidence="3" id="KW-0479">Metal-binding</keyword>
<evidence type="ECO:0000313" key="9">
    <source>
        <dbReference type="Proteomes" id="UP001500221"/>
    </source>
</evidence>
<dbReference type="PANTHER" id="PTHR36923:SF3">
    <property type="entry name" value="FERREDOXIN"/>
    <property type="match status" value="1"/>
</dbReference>
<comment type="cofactor">
    <cofactor evidence="1">
        <name>[3Fe-4S] cluster</name>
        <dbReference type="ChEBI" id="CHEBI:21137"/>
    </cofactor>
</comment>
<keyword evidence="9" id="KW-1185">Reference proteome</keyword>
<dbReference type="SUPFAM" id="SSF54862">
    <property type="entry name" value="4Fe-4S ferredoxins"/>
    <property type="match status" value="1"/>
</dbReference>
<comment type="caution">
    <text evidence="8">The sequence shown here is derived from an EMBL/GenBank/DDBJ whole genome shotgun (WGS) entry which is preliminary data.</text>
</comment>
<evidence type="ECO:0000256" key="7">
    <source>
        <dbReference type="ARBA" id="ARBA00023291"/>
    </source>
</evidence>
<accession>A0ABP9PAY9</accession>
<organism evidence="8 9">
    <name type="scientific">Nocardioides marinquilinus</name>
    <dbReference type="NCBI Taxonomy" id="1210400"/>
    <lineage>
        <taxon>Bacteria</taxon>
        <taxon>Bacillati</taxon>
        <taxon>Actinomycetota</taxon>
        <taxon>Actinomycetes</taxon>
        <taxon>Propionibacteriales</taxon>
        <taxon>Nocardioidaceae</taxon>
        <taxon>Nocardioides</taxon>
    </lineage>
</organism>